<dbReference type="CDD" id="cd06261">
    <property type="entry name" value="TM_PBP2"/>
    <property type="match status" value="1"/>
</dbReference>
<dbReference type="PANTHER" id="PTHR30406">
    <property type="entry name" value="SULFATE TRANSPORT SYSTEM PERMEASE PROTEIN"/>
    <property type="match status" value="1"/>
</dbReference>
<evidence type="ECO:0000259" key="9">
    <source>
        <dbReference type="PROSITE" id="PS50928"/>
    </source>
</evidence>
<accession>A0A2K3DL42</accession>
<dbReference type="NCBIfam" id="TIGR02139">
    <property type="entry name" value="permease_CysT"/>
    <property type="match status" value="1"/>
</dbReference>
<dbReference type="PANTHER" id="PTHR30406:SF8">
    <property type="entry name" value="SULFATE TRANSPORT SYSTEM PERMEASE PROTEIN CYST"/>
    <property type="match status" value="1"/>
</dbReference>
<dbReference type="OMA" id="WSAFWRI"/>
<dbReference type="GO" id="GO:0005886">
    <property type="term" value="C:plasma membrane"/>
    <property type="evidence" value="ECO:0000318"/>
    <property type="project" value="GO_Central"/>
</dbReference>
<evidence type="ECO:0000256" key="1">
    <source>
        <dbReference type="ARBA" id="ARBA00004446"/>
    </source>
</evidence>
<dbReference type="KEGG" id="cre:CHLRE_07g348600v5"/>
<feature type="compositionally biased region" description="Low complexity" evidence="7">
    <location>
        <begin position="75"/>
        <end position="91"/>
    </location>
</feature>
<feature type="transmembrane region" description="Helical" evidence="8">
    <location>
        <begin position="276"/>
        <end position="295"/>
    </location>
</feature>
<dbReference type="InParanoid" id="A0A2K3DL42"/>
<dbReference type="SMR" id="A0A2K3DL42"/>
<evidence type="ECO:0000313" key="11">
    <source>
        <dbReference type="Proteomes" id="UP000006906"/>
    </source>
</evidence>
<evidence type="ECO:0000256" key="3">
    <source>
        <dbReference type="ARBA" id="ARBA00022692"/>
    </source>
</evidence>
<organism evidence="10 11">
    <name type="scientific">Chlamydomonas reinhardtii</name>
    <name type="common">Chlamydomonas smithii</name>
    <dbReference type="NCBI Taxonomy" id="3055"/>
    <lineage>
        <taxon>Eukaryota</taxon>
        <taxon>Viridiplantae</taxon>
        <taxon>Chlorophyta</taxon>
        <taxon>core chlorophytes</taxon>
        <taxon>Chlorophyceae</taxon>
        <taxon>CS clade</taxon>
        <taxon>Chlamydomonadales</taxon>
        <taxon>Chlamydomonadaceae</taxon>
        <taxon>Chlamydomonas</taxon>
    </lineage>
</organism>
<keyword evidence="2" id="KW-0813">Transport</keyword>
<dbReference type="InterPro" id="IPR000515">
    <property type="entry name" value="MetI-like"/>
</dbReference>
<feature type="domain" description="ABC transmembrane type-1" evidence="9">
    <location>
        <begin position="199"/>
        <end position="402"/>
    </location>
</feature>
<evidence type="ECO:0000256" key="5">
    <source>
        <dbReference type="ARBA" id="ARBA00023032"/>
    </source>
</evidence>
<feature type="region of interest" description="Disordered" evidence="7">
    <location>
        <begin position="103"/>
        <end position="123"/>
    </location>
</feature>
<dbReference type="GO" id="GO:0015419">
    <property type="term" value="F:ABC-type sulfate transporter activity"/>
    <property type="evidence" value="ECO:0007669"/>
    <property type="project" value="InterPro"/>
</dbReference>
<name>A0A2K3DL42_CHLRE</name>
<feature type="transmembrane region" description="Helical" evidence="8">
    <location>
        <begin position="237"/>
        <end position="256"/>
    </location>
</feature>
<feature type="region of interest" description="Disordered" evidence="7">
    <location>
        <begin position="68"/>
        <end position="91"/>
    </location>
</feature>
<dbReference type="AlphaFoldDB" id="A0A2K3DL42"/>
<keyword evidence="4 8" id="KW-1133">Transmembrane helix</keyword>
<evidence type="ECO:0000256" key="6">
    <source>
        <dbReference type="ARBA" id="ARBA00023136"/>
    </source>
</evidence>
<keyword evidence="11" id="KW-1185">Reference proteome</keyword>
<feature type="transmembrane region" description="Helical" evidence="8">
    <location>
        <begin position="379"/>
        <end position="402"/>
    </location>
</feature>
<dbReference type="InterPro" id="IPR035906">
    <property type="entry name" value="MetI-like_sf"/>
</dbReference>
<sequence length="411" mass="43709">MERVCSHQLASSRGRPCIAGVQRSPIRLGTSSVAHVQVSPAGLGRYQRQRLQVVASAAAAAAFDPPGGVSAGFSQPQQQLPQQHPRQPQAVAEVAVAESVSAPASAAPSNDGSPTASMDGGPSSGLSAVPAAATATDLFSAAARLRLPNLSPIITWTFMLSYMAFMLIMPITALLQKASLVPLNVFIARATEPVAMHAYYVTFSCSLIAAAINCVFGFVLAWVLVRYNFAGKKILDAAVDLPFALPTSVAGLTLATVYGDEFFIGQFLQAQGVQVVFTRLGVVIAMIFVSFPFVVRTMQPVMQEIQKEMEEAAWSLGASQWRTFTDVVLPPLLPALLTGTALAFSRALGEFGSIVIVSSNFAFKDLIAPVLIFQCLEQYDYVGATVIGTVLLLISLVMMLAVNQLQKLARK</sequence>
<keyword evidence="3 8" id="KW-0812">Transmembrane</keyword>
<evidence type="ECO:0000256" key="2">
    <source>
        <dbReference type="ARBA" id="ARBA00022448"/>
    </source>
</evidence>
<dbReference type="RefSeq" id="XP_001692459.1">
    <property type="nucleotide sequence ID" value="XM_001692407.2"/>
</dbReference>
<reference evidence="10 11" key="1">
    <citation type="journal article" date="2007" name="Science">
        <title>The Chlamydomonas genome reveals the evolution of key animal and plant functions.</title>
        <authorList>
            <person name="Merchant S.S."/>
            <person name="Prochnik S.E."/>
            <person name="Vallon O."/>
            <person name="Harris E.H."/>
            <person name="Karpowicz S.J."/>
            <person name="Witman G.B."/>
            <person name="Terry A."/>
            <person name="Salamov A."/>
            <person name="Fritz-Laylin L.K."/>
            <person name="Marechal-Drouard L."/>
            <person name="Marshall W.F."/>
            <person name="Qu L.H."/>
            <person name="Nelson D.R."/>
            <person name="Sanderfoot A.A."/>
            <person name="Spalding M.H."/>
            <person name="Kapitonov V.V."/>
            <person name="Ren Q."/>
            <person name="Ferris P."/>
            <person name="Lindquist E."/>
            <person name="Shapiro H."/>
            <person name="Lucas S.M."/>
            <person name="Grimwood J."/>
            <person name="Schmutz J."/>
            <person name="Cardol P."/>
            <person name="Cerutti H."/>
            <person name="Chanfreau G."/>
            <person name="Chen C.L."/>
            <person name="Cognat V."/>
            <person name="Croft M.T."/>
            <person name="Dent R."/>
            <person name="Dutcher S."/>
            <person name="Fernandez E."/>
            <person name="Fukuzawa H."/>
            <person name="Gonzalez-Ballester D."/>
            <person name="Gonzalez-Halphen D."/>
            <person name="Hallmann A."/>
            <person name="Hanikenne M."/>
            <person name="Hippler M."/>
            <person name="Inwood W."/>
            <person name="Jabbari K."/>
            <person name="Kalanon M."/>
            <person name="Kuras R."/>
            <person name="Lefebvre P.A."/>
            <person name="Lemaire S.D."/>
            <person name="Lobanov A.V."/>
            <person name="Lohr M."/>
            <person name="Manuell A."/>
            <person name="Meier I."/>
            <person name="Mets L."/>
            <person name="Mittag M."/>
            <person name="Mittelmeier T."/>
            <person name="Moroney J.V."/>
            <person name="Moseley J."/>
            <person name="Napoli C."/>
            <person name="Nedelcu A.M."/>
            <person name="Niyogi K."/>
            <person name="Novoselov S.V."/>
            <person name="Paulsen I.T."/>
            <person name="Pazour G."/>
            <person name="Purton S."/>
            <person name="Ral J.P."/>
            <person name="Riano-Pachon D.M."/>
            <person name="Riekhof W."/>
            <person name="Rymarquis L."/>
            <person name="Schroda M."/>
            <person name="Stern D."/>
            <person name="Umen J."/>
            <person name="Willows R."/>
            <person name="Wilson N."/>
            <person name="Zimmer S.L."/>
            <person name="Allmer J."/>
            <person name="Balk J."/>
            <person name="Bisova K."/>
            <person name="Chen C.J."/>
            <person name="Elias M."/>
            <person name="Gendler K."/>
            <person name="Hauser C."/>
            <person name="Lamb M.R."/>
            <person name="Ledford H."/>
            <person name="Long J.C."/>
            <person name="Minagawa J."/>
            <person name="Page M.D."/>
            <person name="Pan J."/>
            <person name="Pootakham W."/>
            <person name="Roje S."/>
            <person name="Rose A."/>
            <person name="Stahlberg E."/>
            <person name="Terauchi A.M."/>
            <person name="Yang P."/>
            <person name="Ball S."/>
            <person name="Bowler C."/>
            <person name="Dieckmann C.L."/>
            <person name="Gladyshev V.N."/>
            <person name="Green P."/>
            <person name="Jorgensen R."/>
            <person name="Mayfield S."/>
            <person name="Mueller-Roeber B."/>
            <person name="Rajamani S."/>
            <person name="Sayre R.T."/>
            <person name="Brokstein P."/>
            <person name="Dubchak I."/>
            <person name="Goodstein D."/>
            <person name="Hornick L."/>
            <person name="Huang Y.W."/>
            <person name="Jhaveri J."/>
            <person name="Luo Y."/>
            <person name="Martinez D."/>
            <person name="Ngau W.C."/>
            <person name="Otillar B."/>
            <person name="Poliakov A."/>
            <person name="Porter A."/>
            <person name="Szajkowski L."/>
            <person name="Werner G."/>
            <person name="Zhou K."/>
            <person name="Grigoriev I.V."/>
            <person name="Rokhsar D.S."/>
            <person name="Grossman A.R."/>
        </authorList>
    </citation>
    <scope>NUCLEOTIDE SEQUENCE [LARGE SCALE GENOMIC DNA]</scope>
    <source>
        <strain evidence="11">CC-503</strain>
    </source>
</reference>
<dbReference type="NCBIfam" id="TIGR00969">
    <property type="entry name" value="3a0106s02"/>
    <property type="match status" value="1"/>
</dbReference>
<evidence type="ECO:0000256" key="7">
    <source>
        <dbReference type="SAM" id="MobiDB-lite"/>
    </source>
</evidence>
<dbReference type="Gene3D" id="1.10.3720.10">
    <property type="entry name" value="MetI-like"/>
    <property type="match status" value="1"/>
</dbReference>
<feature type="transmembrane region" description="Helical" evidence="8">
    <location>
        <begin position="198"/>
        <end position="225"/>
    </location>
</feature>
<gene>
    <name evidence="10" type="ORF">CHLRE_07g348600v5</name>
</gene>
<feature type="transmembrane region" description="Helical" evidence="8">
    <location>
        <begin position="153"/>
        <end position="175"/>
    </location>
</feature>
<evidence type="ECO:0000256" key="4">
    <source>
        <dbReference type="ARBA" id="ARBA00022989"/>
    </source>
</evidence>
<evidence type="ECO:0000313" key="10">
    <source>
        <dbReference type="EMBL" id="PNW81257.1"/>
    </source>
</evidence>
<dbReference type="OrthoDB" id="528338at2759"/>
<keyword evidence="5" id="KW-0764">Sulfate transport</keyword>
<dbReference type="STRING" id="3055.A0A2K3DL42"/>
<dbReference type="SUPFAM" id="SSF161098">
    <property type="entry name" value="MetI-like"/>
    <property type="match status" value="1"/>
</dbReference>
<dbReference type="GeneID" id="5718159"/>
<dbReference type="FunFam" id="1.10.3720.10:FF:000004">
    <property type="entry name" value="Sulfate transport system permease protein CysT"/>
    <property type="match status" value="1"/>
</dbReference>
<dbReference type="Gramene" id="PNW81257">
    <property type="protein sequence ID" value="PNW81257"/>
    <property type="gene ID" value="CHLRE_07g348600v5"/>
</dbReference>
<dbReference type="InterPro" id="IPR005667">
    <property type="entry name" value="Sulph_transpt2"/>
</dbReference>
<proteinExistence type="predicted"/>
<protein>
    <recommendedName>
        <fullName evidence="9">ABC transmembrane type-1 domain-containing protein</fullName>
    </recommendedName>
</protein>
<keyword evidence="6 8" id="KW-0472">Membrane</keyword>
<dbReference type="InterPro" id="IPR011865">
    <property type="entry name" value="CysT_permease"/>
</dbReference>
<dbReference type="PROSITE" id="PS50928">
    <property type="entry name" value="ABC_TM1"/>
    <property type="match status" value="1"/>
</dbReference>
<dbReference type="EMBL" id="CM008968">
    <property type="protein sequence ID" value="PNW81257.1"/>
    <property type="molecule type" value="Genomic_DNA"/>
</dbReference>
<dbReference type="Pfam" id="PF00528">
    <property type="entry name" value="BPD_transp_1"/>
    <property type="match status" value="1"/>
</dbReference>
<evidence type="ECO:0000256" key="8">
    <source>
        <dbReference type="SAM" id="Phobius"/>
    </source>
</evidence>
<comment type="subcellular location">
    <subcellularLocation>
        <location evidence="1">Plastid membrane</location>
        <topology evidence="1">Multi-pass membrane protein</topology>
    </subcellularLocation>
</comment>
<dbReference type="GO" id="GO:0042170">
    <property type="term" value="C:plastid membrane"/>
    <property type="evidence" value="ECO:0007669"/>
    <property type="project" value="UniProtKB-SubCell"/>
</dbReference>
<dbReference type="Proteomes" id="UP000006906">
    <property type="component" value="Chromosome 7"/>
</dbReference>